<dbReference type="GeneID" id="106075898"/>
<dbReference type="AlphaFoldDB" id="A0A9W2ZI12"/>
<proteinExistence type="predicted"/>
<feature type="compositionally biased region" description="Polar residues" evidence="2">
    <location>
        <begin position="444"/>
        <end position="459"/>
    </location>
</feature>
<feature type="region of interest" description="Disordered" evidence="2">
    <location>
        <begin position="663"/>
        <end position="738"/>
    </location>
</feature>
<keyword evidence="3" id="KW-1185">Reference proteome</keyword>
<protein>
    <submittedName>
        <fullName evidence="4">Uncharacterized protein LOC106075898 isoform X1</fullName>
    </submittedName>
</protein>
<feature type="compositionally biased region" description="Polar residues" evidence="2">
    <location>
        <begin position="155"/>
        <end position="173"/>
    </location>
</feature>
<evidence type="ECO:0000256" key="1">
    <source>
        <dbReference type="SAM" id="Coils"/>
    </source>
</evidence>
<accession>A0A9W2ZI12</accession>
<organism evidence="3 4">
    <name type="scientific">Biomphalaria glabrata</name>
    <name type="common">Bloodfluke planorb</name>
    <name type="synonym">Freshwater snail</name>
    <dbReference type="NCBI Taxonomy" id="6526"/>
    <lineage>
        <taxon>Eukaryota</taxon>
        <taxon>Metazoa</taxon>
        <taxon>Spiralia</taxon>
        <taxon>Lophotrochozoa</taxon>
        <taxon>Mollusca</taxon>
        <taxon>Gastropoda</taxon>
        <taxon>Heterobranchia</taxon>
        <taxon>Euthyneura</taxon>
        <taxon>Panpulmonata</taxon>
        <taxon>Hygrophila</taxon>
        <taxon>Lymnaeoidea</taxon>
        <taxon>Planorbidae</taxon>
        <taxon>Biomphalaria</taxon>
    </lineage>
</organism>
<feature type="compositionally biased region" description="Polar residues" evidence="2">
    <location>
        <begin position="188"/>
        <end position="260"/>
    </location>
</feature>
<feature type="region of interest" description="Disordered" evidence="2">
    <location>
        <begin position="1"/>
        <end position="263"/>
    </location>
</feature>
<keyword evidence="1" id="KW-0175">Coiled coil</keyword>
<feature type="compositionally biased region" description="Basic and acidic residues" evidence="2">
    <location>
        <begin position="141"/>
        <end position="154"/>
    </location>
</feature>
<feature type="compositionally biased region" description="Polar residues" evidence="2">
    <location>
        <begin position="69"/>
        <end position="86"/>
    </location>
</feature>
<feature type="coiled-coil region" evidence="1">
    <location>
        <begin position="517"/>
        <end position="638"/>
    </location>
</feature>
<feature type="compositionally biased region" description="Polar residues" evidence="2">
    <location>
        <begin position="50"/>
        <end position="59"/>
    </location>
</feature>
<reference evidence="4" key="1">
    <citation type="submission" date="2025-08" db="UniProtKB">
        <authorList>
            <consortium name="RefSeq"/>
        </authorList>
    </citation>
    <scope>IDENTIFICATION</scope>
</reference>
<feature type="compositionally biased region" description="Basic and acidic residues" evidence="2">
    <location>
        <begin position="1"/>
        <end position="10"/>
    </location>
</feature>
<feature type="compositionally biased region" description="Basic and acidic residues" evidence="2">
    <location>
        <begin position="174"/>
        <end position="187"/>
    </location>
</feature>
<dbReference type="Proteomes" id="UP001165740">
    <property type="component" value="Chromosome 2"/>
</dbReference>
<feature type="compositionally biased region" description="Polar residues" evidence="2">
    <location>
        <begin position="115"/>
        <end position="140"/>
    </location>
</feature>
<evidence type="ECO:0000313" key="4">
    <source>
        <dbReference type="RefSeq" id="XP_055874665.1"/>
    </source>
</evidence>
<dbReference type="OrthoDB" id="10328142at2759"/>
<feature type="compositionally biased region" description="Basic and acidic residues" evidence="2">
    <location>
        <begin position="679"/>
        <end position="690"/>
    </location>
</feature>
<evidence type="ECO:0000313" key="3">
    <source>
        <dbReference type="Proteomes" id="UP001165740"/>
    </source>
</evidence>
<feature type="region of interest" description="Disordered" evidence="2">
    <location>
        <begin position="437"/>
        <end position="459"/>
    </location>
</feature>
<evidence type="ECO:0000256" key="2">
    <source>
        <dbReference type="SAM" id="MobiDB-lite"/>
    </source>
</evidence>
<name>A0A9W2ZI12_BIOGL</name>
<dbReference type="RefSeq" id="XP_055874665.1">
    <property type="nucleotide sequence ID" value="XM_056018690.1"/>
</dbReference>
<feature type="compositionally biased region" description="Polar residues" evidence="2">
    <location>
        <begin position="698"/>
        <end position="714"/>
    </location>
</feature>
<gene>
    <name evidence="4" type="primary">LOC106075898</name>
</gene>
<sequence>MDNKAVRKGSDIGQMHDGSLTQRRRATLKKSKEQEIDGSTVEGNAELWQLSDNDFSSIDSAGHSRESSLQHSDSGQGDSLLNSDSPLKNLLPDRERSLTHSDLSLGRSVERSESGQEPSLQHSDSGQGKSLLHSLSNQGKSLERSDSSQEKSLPHSDSGQGKSLLHSLSNQGKSLERSDSSQEKSLPHSDSGQGKSLFHSLSNQGKSLQRSGPSQEKSLPHSDSGQGKSLLHSLSNQGQSLQPSDFDQEKSLQQSPSYWGQSLEPFNYREEDIRVDLKQTAVTDSSQASSVTLQTPGNLNYLTEPVNRLLDNPDSGTKCTPVYPNQPIFTFPPSTEEMISLPLQTFLDLLSTQYKHNSQTLPSLAYVRHNSWAGPTYCGSLKQKERHLPEEASCDGINPEPGHQSVFKESTKSQLKQQIEGSVCLGDKAETRHVARPLSGGGRTSLTQHHPKTPNLSSFDNINGLTDTHLSTISWTKNNLSDTKSYDIGSPLISIASLSTSGAYHIPSPPGISRANFDQLTKELLKAKEDKNTLEEDVSRLKKLNEDLKMKNYFLESNLKISQQEIEKNQETMDKQSQEIDRLLLEQQLLTNKVTDQNNLNVELKSLKEKVLELQSRLNAERAAKTEVELSNQKLQAECIKLKTKIDILNDYLERQFIDEGQRLQSSEEPQQEFGLPLRYREPPSEETNLKEVFSSVEVASSNGTGATPYSQPASREENAEDEMNSLNVVHRKNPEFH</sequence>